<accession>B1IFR4</accession>
<organism evidence="1 2">
    <name type="scientific">Clostridium botulinum (strain Okra / Type B1)</name>
    <dbReference type="NCBI Taxonomy" id="498213"/>
    <lineage>
        <taxon>Bacteria</taxon>
        <taxon>Bacillati</taxon>
        <taxon>Bacillota</taxon>
        <taxon>Clostridia</taxon>
        <taxon>Eubacteriales</taxon>
        <taxon>Clostridiaceae</taxon>
        <taxon>Clostridium</taxon>
    </lineage>
</organism>
<dbReference type="RefSeq" id="WP_015957981.1">
    <property type="nucleotide sequence ID" value="NC_010516.1"/>
</dbReference>
<name>B1IFR4_CLOBK</name>
<dbReference type="AlphaFoldDB" id="B1IFR4"/>
<evidence type="ECO:0000313" key="1">
    <source>
        <dbReference type="EMBL" id="ACA45944.1"/>
    </source>
</evidence>
<reference evidence="1 2" key="1">
    <citation type="journal article" date="2007" name="PLoS ONE">
        <title>Analysis of the neurotoxin complex genes in Clostridium botulinum A1-A4 and B1 strains: BoNT/A3, /Ba4 and /B1 clusters are located within plasmids.</title>
        <authorList>
            <person name="Smith T.J."/>
            <person name="Hill K.K."/>
            <person name="Foley B.T."/>
            <person name="Detter J.C."/>
            <person name="Munk A.C."/>
            <person name="Bruce D.C."/>
            <person name="Doggett N.A."/>
            <person name="Smith L.A."/>
            <person name="Marks J.D."/>
            <person name="Xie G."/>
            <person name="Brettin T.S."/>
        </authorList>
    </citation>
    <scope>NUCLEOTIDE SEQUENCE [LARGE SCALE GENOMIC DNA]</scope>
    <source>
        <strain evidence="2">Okra / Type B1</strain>
    </source>
</reference>
<gene>
    <name evidence="1" type="ordered locus">CLD_2551</name>
</gene>
<dbReference type="Proteomes" id="UP000008541">
    <property type="component" value="Chromosome"/>
</dbReference>
<dbReference type="HOGENOM" id="CLU_3166333_0_0_9"/>
<sequence length="47" mass="5269">MILGVCKQIVNIIYFAILCITIGGVEDMKITLPQKEGTVKEFDIKEL</sequence>
<dbReference type="EMBL" id="CP000939">
    <property type="protein sequence ID" value="ACA45944.1"/>
    <property type="molecule type" value="Genomic_DNA"/>
</dbReference>
<dbReference type="KEGG" id="cbb:CLD_2551"/>
<protein>
    <submittedName>
        <fullName evidence="1">Uncharacterized protein</fullName>
    </submittedName>
</protein>
<evidence type="ECO:0000313" key="2">
    <source>
        <dbReference type="Proteomes" id="UP000008541"/>
    </source>
</evidence>
<proteinExistence type="predicted"/>